<dbReference type="Gene3D" id="3.30.470.20">
    <property type="entry name" value="ATP-grasp fold, B domain"/>
    <property type="match status" value="1"/>
</dbReference>
<evidence type="ECO:0000313" key="6">
    <source>
        <dbReference type="Proteomes" id="UP000325902"/>
    </source>
</evidence>
<comment type="caution">
    <text evidence="5">The sequence shown here is derived from an EMBL/GenBank/DDBJ whole genome shotgun (WGS) entry which is preliminary data.</text>
</comment>
<evidence type="ECO:0000259" key="4">
    <source>
        <dbReference type="PROSITE" id="PS50975"/>
    </source>
</evidence>
<feature type="domain" description="ATP-grasp" evidence="4">
    <location>
        <begin position="151"/>
        <end position="371"/>
    </location>
</feature>
<dbReference type="EMBL" id="VCHE01000054">
    <property type="protein sequence ID" value="KAB2573720.1"/>
    <property type="molecule type" value="Genomic_DNA"/>
</dbReference>
<dbReference type="InterPro" id="IPR011095">
    <property type="entry name" value="Dala_Dala_lig_C"/>
</dbReference>
<evidence type="ECO:0000256" key="3">
    <source>
        <dbReference type="PROSITE-ProRule" id="PRU00409"/>
    </source>
</evidence>
<sequence>MRPPTIRSLRLSGHLFRRTFASATPRVALLYQALDPPIINGVRKPKKPGGYRDSGADIAYVLREQCRISVATPAQNPNPTNDVDWVFPDHEQGIVAAVEAGATCLWANTILFKDHPLQTSSALIPYQDKVRVVGQPPLFVDAYDDKNYVNSMLRQRGGFTLPKSSIVSQQDDLEASLARDNISSWPVVAKPIRGRGSHGVKLCSSLQELRDHADRLFSESPSIMIEEYLSGQEATVTVMPPSANRPDYWAMPAVVRFNHVDGIAPYNGVVAVTANSRVISPKEASEDPAYEQLARECEATARLLQTKAPIRIDVRRFRDEKGSPFALFDVNMKPNMTGPGRPGREDQASLTALAAAGLGWDYPQLLENILESACSLKDLRTAKPAF</sequence>
<dbReference type="PANTHER" id="PTHR23132">
    <property type="entry name" value="D-ALANINE--D-ALANINE LIGASE"/>
    <property type="match status" value="1"/>
</dbReference>
<keyword evidence="2 5" id="KW-0436">Ligase</keyword>
<proteinExistence type="inferred from homology"/>
<dbReference type="PANTHER" id="PTHR23132:SF23">
    <property type="entry name" value="D-ALANINE--D-ALANINE LIGASE B"/>
    <property type="match status" value="1"/>
</dbReference>
<accession>A0A5N5D8M7</accession>
<dbReference type="InterPro" id="IPR013815">
    <property type="entry name" value="ATP_grasp_subdomain_1"/>
</dbReference>
<dbReference type="AlphaFoldDB" id="A0A5N5D8M7"/>
<organism evidence="5 6">
    <name type="scientific">Lasiodiplodia theobromae</name>
    <dbReference type="NCBI Taxonomy" id="45133"/>
    <lineage>
        <taxon>Eukaryota</taxon>
        <taxon>Fungi</taxon>
        <taxon>Dikarya</taxon>
        <taxon>Ascomycota</taxon>
        <taxon>Pezizomycotina</taxon>
        <taxon>Dothideomycetes</taxon>
        <taxon>Dothideomycetes incertae sedis</taxon>
        <taxon>Botryosphaeriales</taxon>
        <taxon>Botryosphaeriaceae</taxon>
        <taxon>Lasiodiplodia</taxon>
    </lineage>
</organism>
<dbReference type="InterPro" id="IPR011761">
    <property type="entry name" value="ATP-grasp"/>
</dbReference>
<dbReference type="Proteomes" id="UP000325902">
    <property type="component" value="Unassembled WGS sequence"/>
</dbReference>
<protein>
    <submittedName>
        <fullName evidence="5">D-alanine--D-alanine ligase</fullName>
    </submittedName>
</protein>
<keyword evidence="3" id="KW-0067">ATP-binding</keyword>
<comment type="similarity">
    <text evidence="1">Belongs to the D-alanine--D-alanine ligase family.</text>
</comment>
<keyword evidence="6" id="KW-1185">Reference proteome</keyword>
<dbReference type="PROSITE" id="PS50975">
    <property type="entry name" value="ATP_GRASP"/>
    <property type="match status" value="1"/>
</dbReference>
<dbReference type="GO" id="GO:0005524">
    <property type="term" value="F:ATP binding"/>
    <property type="evidence" value="ECO:0007669"/>
    <property type="project" value="UniProtKB-UniRule"/>
</dbReference>
<keyword evidence="3" id="KW-0547">Nucleotide-binding</keyword>
<dbReference type="Pfam" id="PF07478">
    <property type="entry name" value="Dala_Dala_lig_C"/>
    <property type="match status" value="1"/>
</dbReference>
<reference evidence="5 6" key="1">
    <citation type="journal article" date="2019" name="Sci. Rep.">
        <title>A multi-omics analysis of the grapevine pathogen Lasiodiplodia theobromae reveals that temperature affects the expression of virulence- and pathogenicity-related genes.</title>
        <authorList>
            <person name="Felix C."/>
            <person name="Meneses R."/>
            <person name="Goncalves M.F.M."/>
            <person name="Tilleman L."/>
            <person name="Duarte A.S."/>
            <person name="Jorrin-Novo J.V."/>
            <person name="Van de Peer Y."/>
            <person name="Deforce D."/>
            <person name="Van Nieuwerburgh F."/>
            <person name="Esteves A.C."/>
            <person name="Alves A."/>
        </authorList>
    </citation>
    <scope>NUCLEOTIDE SEQUENCE [LARGE SCALE GENOMIC DNA]</scope>
    <source>
        <strain evidence="5 6">LA-SOL3</strain>
    </source>
</reference>
<dbReference type="GO" id="GO:0008716">
    <property type="term" value="F:D-alanine-D-alanine ligase activity"/>
    <property type="evidence" value="ECO:0007669"/>
    <property type="project" value="InterPro"/>
</dbReference>
<gene>
    <name evidence="5" type="primary">ddl</name>
    <name evidence="5" type="ORF">DBV05_g7611</name>
</gene>
<dbReference type="GO" id="GO:0046872">
    <property type="term" value="F:metal ion binding"/>
    <property type="evidence" value="ECO:0007669"/>
    <property type="project" value="InterPro"/>
</dbReference>
<dbReference type="OrthoDB" id="422362at2759"/>
<evidence type="ECO:0000256" key="1">
    <source>
        <dbReference type="ARBA" id="ARBA00010871"/>
    </source>
</evidence>
<dbReference type="Gene3D" id="3.30.1490.20">
    <property type="entry name" value="ATP-grasp fold, A domain"/>
    <property type="match status" value="1"/>
</dbReference>
<evidence type="ECO:0000256" key="2">
    <source>
        <dbReference type="ARBA" id="ARBA00022598"/>
    </source>
</evidence>
<evidence type="ECO:0000313" key="5">
    <source>
        <dbReference type="EMBL" id="KAB2573720.1"/>
    </source>
</evidence>
<dbReference type="SUPFAM" id="SSF56059">
    <property type="entry name" value="Glutathione synthetase ATP-binding domain-like"/>
    <property type="match status" value="1"/>
</dbReference>
<name>A0A5N5D8M7_9PEZI</name>